<dbReference type="Proteomes" id="UP001497416">
    <property type="component" value="Unassembled WGS sequence"/>
</dbReference>
<evidence type="ECO:0000313" key="2">
    <source>
        <dbReference type="EMBL" id="CAL2075770.1"/>
    </source>
</evidence>
<organism evidence="2 3">
    <name type="scientific">Tenacibaculum platacis</name>
    <dbReference type="NCBI Taxonomy" id="3137852"/>
    <lineage>
        <taxon>Bacteria</taxon>
        <taxon>Pseudomonadati</taxon>
        <taxon>Bacteroidota</taxon>
        <taxon>Flavobacteriia</taxon>
        <taxon>Flavobacteriales</taxon>
        <taxon>Flavobacteriaceae</taxon>
        <taxon>Tenacibaculum</taxon>
    </lineage>
</organism>
<feature type="transmembrane region" description="Helical" evidence="1">
    <location>
        <begin position="26"/>
        <end position="46"/>
    </location>
</feature>
<evidence type="ECO:0000313" key="3">
    <source>
        <dbReference type="Proteomes" id="UP001497416"/>
    </source>
</evidence>
<keyword evidence="1" id="KW-0812">Transmembrane</keyword>
<keyword evidence="1" id="KW-1133">Transmembrane helix</keyword>
<reference evidence="2 3" key="1">
    <citation type="submission" date="2024-05" db="EMBL/GenBank/DDBJ databases">
        <authorList>
            <person name="Duchaud E."/>
        </authorList>
    </citation>
    <scope>NUCLEOTIDE SEQUENCE [LARGE SCALE GENOMIC DNA]</scope>
    <source>
        <strain evidence="2">Ena-SAMPLE-TAB-13-05-2024-13:56:06:370-140302</strain>
    </source>
</reference>
<gene>
    <name evidence="2" type="ORF">T190607A01A_10247</name>
</gene>
<evidence type="ECO:0008006" key="4">
    <source>
        <dbReference type="Google" id="ProtNLM"/>
    </source>
</evidence>
<dbReference type="RefSeq" id="WP_348709759.1">
    <property type="nucleotide sequence ID" value="NZ_CAXIXY010000003.1"/>
</dbReference>
<proteinExistence type="predicted"/>
<accession>A0ABP1EEG0</accession>
<keyword evidence="1" id="KW-0472">Membrane</keyword>
<name>A0ABP1EEG0_9FLAO</name>
<sequence>MKNKELKENEVLVNHEKIHLRQQRELLVIFFYLFYVVEWMIKLIHFRNGYLAYINLSFEREAYQNESNLNYLKSRKLYRFFNYL</sequence>
<evidence type="ECO:0000256" key="1">
    <source>
        <dbReference type="SAM" id="Phobius"/>
    </source>
</evidence>
<protein>
    <recommendedName>
        <fullName evidence="4">BlaR1 peptidase M56</fullName>
    </recommendedName>
</protein>
<comment type="caution">
    <text evidence="2">The sequence shown here is derived from an EMBL/GenBank/DDBJ whole genome shotgun (WGS) entry which is preliminary data.</text>
</comment>
<dbReference type="EMBL" id="CAXIXY010000003">
    <property type="protein sequence ID" value="CAL2075770.1"/>
    <property type="molecule type" value="Genomic_DNA"/>
</dbReference>
<keyword evidence="3" id="KW-1185">Reference proteome</keyword>